<evidence type="ECO:0000313" key="8">
    <source>
        <dbReference type="Proteomes" id="UP000410492"/>
    </source>
</evidence>
<dbReference type="GO" id="GO:0031966">
    <property type="term" value="C:mitochondrial membrane"/>
    <property type="evidence" value="ECO:0007669"/>
    <property type="project" value="UniProtKB-SubCell"/>
</dbReference>
<dbReference type="Pfam" id="PF07114">
    <property type="entry name" value="TMEM126"/>
    <property type="match status" value="1"/>
</dbReference>
<dbReference type="InterPro" id="IPR009801">
    <property type="entry name" value="TMEM126"/>
</dbReference>
<evidence type="ECO:0008006" key="9">
    <source>
        <dbReference type="Google" id="ProtNLM"/>
    </source>
</evidence>
<gene>
    <name evidence="7" type="ORF">CALMAC_LOCUS13651</name>
</gene>
<dbReference type="OrthoDB" id="6234762at2759"/>
<keyword evidence="2 6" id="KW-0812">Transmembrane</keyword>
<comment type="subcellular location">
    <subcellularLocation>
        <location evidence="1">Mitochondrion membrane</location>
        <topology evidence="1">Multi-pass membrane protein</topology>
    </subcellularLocation>
</comment>
<protein>
    <recommendedName>
        <fullName evidence="9">Transmembrane protein 126A</fullName>
    </recommendedName>
</protein>
<keyword evidence="8" id="KW-1185">Reference proteome</keyword>
<organism evidence="7 8">
    <name type="scientific">Callosobruchus maculatus</name>
    <name type="common">Southern cowpea weevil</name>
    <name type="synonym">Pulse bruchid</name>
    <dbReference type="NCBI Taxonomy" id="64391"/>
    <lineage>
        <taxon>Eukaryota</taxon>
        <taxon>Metazoa</taxon>
        <taxon>Ecdysozoa</taxon>
        <taxon>Arthropoda</taxon>
        <taxon>Hexapoda</taxon>
        <taxon>Insecta</taxon>
        <taxon>Pterygota</taxon>
        <taxon>Neoptera</taxon>
        <taxon>Endopterygota</taxon>
        <taxon>Coleoptera</taxon>
        <taxon>Polyphaga</taxon>
        <taxon>Cucujiformia</taxon>
        <taxon>Chrysomeloidea</taxon>
        <taxon>Chrysomelidae</taxon>
        <taxon>Bruchinae</taxon>
        <taxon>Bruchini</taxon>
        <taxon>Callosobruchus</taxon>
    </lineage>
</organism>
<keyword evidence="3 6" id="KW-1133">Transmembrane helix</keyword>
<evidence type="ECO:0000256" key="2">
    <source>
        <dbReference type="ARBA" id="ARBA00022692"/>
    </source>
</evidence>
<name>A0A653D264_CALMS</name>
<evidence type="ECO:0000256" key="4">
    <source>
        <dbReference type="ARBA" id="ARBA00023128"/>
    </source>
</evidence>
<dbReference type="PANTHER" id="PTHR16296:SF2">
    <property type="entry name" value="TRANSMEMBRANE PROTEIN 126A"/>
    <property type="match status" value="1"/>
</dbReference>
<dbReference type="PANTHER" id="PTHR16296">
    <property type="entry name" value="UNCHARACTERIZED HYPOTHALAMUS PROTEIN HT007"/>
    <property type="match status" value="1"/>
</dbReference>
<dbReference type="GO" id="GO:0032981">
    <property type="term" value="P:mitochondrial respiratory chain complex I assembly"/>
    <property type="evidence" value="ECO:0007669"/>
    <property type="project" value="TreeGrafter"/>
</dbReference>
<dbReference type="Proteomes" id="UP000410492">
    <property type="component" value="Unassembled WGS sequence"/>
</dbReference>
<feature type="transmembrane region" description="Helical" evidence="6">
    <location>
        <begin position="158"/>
        <end position="181"/>
    </location>
</feature>
<dbReference type="EMBL" id="CAACVG010009750">
    <property type="protein sequence ID" value="VEN54062.1"/>
    <property type="molecule type" value="Genomic_DNA"/>
</dbReference>
<proteinExistence type="predicted"/>
<evidence type="ECO:0000256" key="6">
    <source>
        <dbReference type="SAM" id="Phobius"/>
    </source>
</evidence>
<reference evidence="7 8" key="1">
    <citation type="submission" date="2019-01" db="EMBL/GenBank/DDBJ databases">
        <authorList>
            <person name="Sayadi A."/>
        </authorList>
    </citation>
    <scope>NUCLEOTIDE SEQUENCE [LARGE SCALE GENOMIC DNA]</scope>
</reference>
<evidence type="ECO:0000313" key="7">
    <source>
        <dbReference type="EMBL" id="VEN54062.1"/>
    </source>
</evidence>
<keyword evidence="5 6" id="KW-0472">Membrane</keyword>
<evidence type="ECO:0000256" key="1">
    <source>
        <dbReference type="ARBA" id="ARBA00004225"/>
    </source>
</evidence>
<sequence>MHSNYFKTMNEQSVFMYFICCRFAYKYGSVFLGTATMLAGAYTNNFFRRKFKVTKYGQVSSYLPISVVPAMMSLIFHHQFVLKYLVLENEDTCPVCMEVRASSLQAVTGTILPLILAPLSTISLVHKYGTYNIPYLTKEPMKVTKLLIEKVRPAANTFFWMLVAQAVLGSVVTFFEADSIFKVKYKLRKLEQEFEHQN</sequence>
<dbReference type="AlphaFoldDB" id="A0A653D264"/>
<feature type="transmembrane region" description="Helical" evidence="6">
    <location>
        <begin position="15"/>
        <end position="41"/>
    </location>
</feature>
<feature type="transmembrane region" description="Helical" evidence="6">
    <location>
        <begin position="62"/>
        <end position="80"/>
    </location>
</feature>
<evidence type="ECO:0000256" key="5">
    <source>
        <dbReference type="ARBA" id="ARBA00023136"/>
    </source>
</evidence>
<accession>A0A653D264</accession>
<evidence type="ECO:0000256" key="3">
    <source>
        <dbReference type="ARBA" id="ARBA00022989"/>
    </source>
</evidence>
<keyword evidence="4" id="KW-0496">Mitochondrion</keyword>